<dbReference type="GO" id="GO:0022857">
    <property type="term" value="F:transmembrane transporter activity"/>
    <property type="evidence" value="ECO:0007669"/>
    <property type="project" value="UniProtKB-UniRule"/>
</dbReference>
<dbReference type="WBParaSite" id="SCUD_0001889901-mRNA-1">
    <property type="protein sequence ID" value="SCUD_0001889901-mRNA-1"/>
    <property type="gene ID" value="SCUD_0001889901"/>
</dbReference>
<organism evidence="10">
    <name type="scientific">Schistosoma curassoni</name>
    <dbReference type="NCBI Taxonomy" id="6186"/>
    <lineage>
        <taxon>Eukaryota</taxon>
        <taxon>Metazoa</taxon>
        <taxon>Spiralia</taxon>
        <taxon>Lophotrochozoa</taxon>
        <taxon>Platyhelminthes</taxon>
        <taxon>Trematoda</taxon>
        <taxon>Digenea</taxon>
        <taxon>Strigeidida</taxon>
        <taxon>Schistosomatoidea</taxon>
        <taxon>Schistosomatidae</taxon>
        <taxon>Schistosoma</taxon>
    </lineage>
</organism>
<name>A0A183KV03_9TREM</name>
<proteinExistence type="inferred from homology"/>
<evidence type="ECO:0000256" key="1">
    <source>
        <dbReference type="ARBA" id="ARBA00004141"/>
    </source>
</evidence>
<dbReference type="EMBL" id="UZAK01041685">
    <property type="protein sequence ID" value="VDP67363.1"/>
    <property type="molecule type" value="Genomic_DNA"/>
</dbReference>
<sequence>MKLDRCTGFCFYRWSVLRKTTEGSNDLEFSLDIASYFRLASTWLALGIIFAILLVIILLILIFLRKRILVAIAILNEASKAVSTMTSVLFWPILPFILELIVIAQVLFVAISLRTISDPVGTKIMNDDPTVTPGFGDKARNDIREIFQLIPCDPLDPRAHVHHGLNQVSPILLGGPSVSTNPAKASNVPGDSCIRVAIYTIYLQFFNLFMFFWLINFVKSLTQMTLAGTFAEYYFSSHNQKSSSKCPLITSLFRSTFYHTGSLAFGSFLIALLQWLRVTLEYINAKLKKANNPVTDFLLKCLSCCFWLLEKFLRFLNRNAFIMVSFYFLVIH</sequence>
<dbReference type="STRING" id="6186.A0A183KV03"/>
<evidence type="ECO:0000256" key="2">
    <source>
        <dbReference type="ARBA" id="ARBA00007168"/>
    </source>
</evidence>
<gene>
    <name evidence="8" type="ORF">SCUD_LOCUS18896</name>
</gene>
<evidence type="ECO:0000256" key="5">
    <source>
        <dbReference type="ARBA" id="ARBA00023136"/>
    </source>
</evidence>
<feature type="transmembrane region" description="Helical" evidence="7">
    <location>
        <begin position="40"/>
        <end position="61"/>
    </location>
</feature>
<protein>
    <recommendedName>
        <fullName evidence="7">Choline transporter-like protein</fullName>
    </recommendedName>
</protein>
<dbReference type="Proteomes" id="UP000279833">
    <property type="component" value="Unassembled WGS sequence"/>
</dbReference>
<dbReference type="PANTHER" id="PTHR12385:SF14">
    <property type="entry name" value="CHOLINE TRANSPORTER-LIKE 2"/>
    <property type="match status" value="1"/>
</dbReference>
<dbReference type="GO" id="GO:0005886">
    <property type="term" value="C:plasma membrane"/>
    <property type="evidence" value="ECO:0007669"/>
    <property type="project" value="UniProtKB-SubCell"/>
</dbReference>
<feature type="transmembrane region" description="Helical" evidence="7">
    <location>
        <begin position="96"/>
        <end position="116"/>
    </location>
</feature>
<evidence type="ECO:0000256" key="3">
    <source>
        <dbReference type="ARBA" id="ARBA00022692"/>
    </source>
</evidence>
<feature type="transmembrane region" description="Helical" evidence="7">
    <location>
        <begin position="196"/>
        <end position="215"/>
    </location>
</feature>
<evidence type="ECO:0000313" key="10">
    <source>
        <dbReference type="WBParaSite" id="SCUD_0001889901-mRNA-1"/>
    </source>
</evidence>
<reference evidence="8 9" key="2">
    <citation type="submission" date="2018-11" db="EMBL/GenBank/DDBJ databases">
        <authorList>
            <consortium name="Pathogen Informatics"/>
        </authorList>
    </citation>
    <scope>NUCLEOTIDE SEQUENCE [LARGE SCALE GENOMIC DNA]</scope>
    <source>
        <strain evidence="8">Dakar</strain>
        <strain evidence="9">Dakar, Senegal</strain>
    </source>
</reference>
<comment type="caution">
    <text evidence="7">Lacks conserved residue(s) required for the propagation of feature annotation.</text>
</comment>
<evidence type="ECO:0000313" key="9">
    <source>
        <dbReference type="Proteomes" id="UP000279833"/>
    </source>
</evidence>
<comment type="subcellular location">
    <subcellularLocation>
        <location evidence="7">Cell membrane</location>
        <topology evidence="7">Multi-pass membrane protein</topology>
    </subcellularLocation>
    <subcellularLocation>
        <location evidence="1">Membrane</location>
        <topology evidence="1">Multi-pass membrane protein</topology>
    </subcellularLocation>
</comment>
<evidence type="ECO:0000313" key="8">
    <source>
        <dbReference type="EMBL" id="VDP67363.1"/>
    </source>
</evidence>
<evidence type="ECO:0000256" key="6">
    <source>
        <dbReference type="ARBA" id="ARBA00023180"/>
    </source>
</evidence>
<dbReference type="InterPro" id="IPR007603">
    <property type="entry name" value="Choline_transptr-like"/>
</dbReference>
<keyword evidence="4 7" id="KW-1133">Transmembrane helix</keyword>
<dbReference type="PANTHER" id="PTHR12385">
    <property type="entry name" value="CHOLINE TRANSPORTER-LIKE (SLC FAMILY 44)"/>
    <property type="match status" value="1"/>
</dbReference>
<keyword evidence="5 7" id="KW-0472">Membrane</keyword>
<keyword evidence="6" id="KW-0325">Glycoprotein</keyword>
<evidence type="ECO:0000256" key="7">
    <source>
        <dbReference type="RuleBase" id="RU368066"/>
    </source>
</evidence>
<comment type="similarity">
    <text evidence="2 7">Belongs to the CTL (choline transporter-like) family.</text>
</comment>
<comment type="function">
    <text evidence="7">Choline transporter.</text>
</comment>
<keyword evidence="9" id="KW-1185">Reference proteome</keyword>
<accession>A0A183KV03</accession>
<keyword evidence="3 7" id="KW-0812">Transmembrane</keyword>
<dbReference type="AlphaFoldDB" id="A0A183KV03"/>
<evidence type="ECO:0000256" key="4">
    <source>
        <dbReference type="ARBA" id="ARBA00022989"/>
    </source>
</evidence>
<reference evidence="10" key="1">
    <citation type="submission" date="2016-06" db="UniProtKB">
        <authorList>
            <consortium name="WormBaseParasite"/>
        </authorList>
    </citation>
    <scope>IDENTIFICATION</scope>
</reference>
<feature type="transmembrane region" description="Helical" evidence="7">
    <location>
        <begin position="257"/>
        <end position="278"/>
    </location>
</feature>
<dbReference type="Pfam" id="PF04515">
    <property type="entry name" value="Choline_transpo"/>
    <property type="match status" value="1"/>
</dbReference>